<dbReference type="OrthoDB" id="7784409at2"/>
<protein>
    <recommendedName>
        <fullName evidence="6">Translocation and assembly module TamB C-terminal domain-containing protein</fullName>
    </recommendedName>
</protein>
<keyword evidence="8" id="KW-1185">Reference proteome</keyword>
<name>A0A376AIX7_9HYPH</name>
<keyword evidence="4 5" id="KW-0472">Membrane</keyword>
<evidence type="ECO:0000256" key="5">
    <source>
        <dbReference type="SAM" id="Phobius"/>
    </source>
</evidence>
<comment type="subcellular location">
    <subcellularLocation>
        <location evidence="1">Membrane</location>
        <topology evidence="1">Single-pass membrane protein</topology>
    </subcellularLocation>
</comment>
<evidence type="ECO:0000256" key="3">
    <source>
        <dbReference type="ARBA" id="ARBA00022989"/>
    </source>
</evidence>
<dbReference type="InterPro" id="IPR007452">
    <property type="entry name" value="TamB_C"/>
</dbReference>
<dbReference type="Proteomes" id="UP000254764">
    <property type="component" value="Unassembled WGS sequence"/>
</dbReference>
<evidence type="ECO:0000256" key="2">
    <source>
        <dbReference type="ARBA" id="ARBA00022692"/>
    </source>
</evidence>
<evidence type="ECO:0000259" key="6">
    <source>
        <dbReference type="Pfam" id="PF04357"/>
    </source>
</evidence>
<accession>A0A376AIX7</accession>
<feature type="transmembrane region" description="Helical" evidence="5">
    <location>
        <begin position="12"/>
        <end position="35"/>
    </location>
</feature>
<proteinExistence type="predicted"/>
<reference evidence="8" key="1">
    <citation type="submission" date="2018-07" db="EMBL/GenBank/DDBJ databases">
        <authorList>
            <person name="Peiro R."/>
            <person name="Begona"/>
            <person name="Cbmso G."/>
            <person name="Lopez M."/>
            <person name="Gonzalez S."/>
        </authorList>
    </citation>
    <scope>NUCLEOTIDE SEQUENCE [LARGE SCALE GENOMIC DNA]</scope>
</reference>
<dbReference type="GO" id="GO:0005886">
    <property type="term" value="C:plasma membrane"/>
    <property type="evidence" value="ECO:0007669"/>
    <property type="project" value="InterPro"/>
</dbReference>
<dbReference type="PANTHER" id="PTHR36985">
    <property type="entry name" value="TRANSLOCATION AND ASSEMBLY MODULE SUBUNIT TAMB"/>
    <property type="match status" value="1"/>
</dbReference>
<dbReference type="STRING" id="1336235.GCA_000518785_02883"/>
<keyword evidence="2 5" id="KW-0812">Transmembrane</keyword>
<dbReference type="PANTHER" id="PTHR36985:SF1">
    <property type="entry name" value="TRANSLOCATION AND ASSEMBLY MODULE SUBUNIT TAMB"/>
    <property type="match status" value="1"/>
</dbReference>
<evidence type="ECO:0000256" key="1">
    <source>
        <dbReference type="ARBA" id="ARBA00004167"/>
    </source>
</evidence>
<dbReference type="EMBL" id="UEYP01000005">
    <property type="protein sequence ID" value="SSC67776.1"/>
    <property type="molecule type" value="Genomic_DNA"/>
</dbReference>
<evidence type="ECO:0000313" key="7">
    <source>
        <dbReference type="EMBL" id="SSC67776.1"/>
    </source>
</evidence>
<sequence length="1388" mass="141475">MRLLKRLTTFALRLIAYVAGATLVLAVVAVLIAGFTGVGGGFLAGQIASLLSTPDRRVSIDGAGPLLGGKLRIESVSLADSQGIYAEIRDLAMDWSPLDLLDGRLTAEKIAAGSVRIHRVPIVTQEKIDDDANSGFSLPVEIDVRSLDLPVVDLGGALIGRDIRLALSGSGQAVSERIAAQLRATRTDAQDAQATADLVYAPAENRLRLTGELNEPAGGLVAGLLRLPGSPALRLGVDGDGPLSDWQGKLTAAVDGHPTLAVEATHRIEAGLRSITATGGGRFDALLPPQLRPLFQGETAIDLAASLDRNGAVTINRGKLSTAALDLTASGRYAANGTNDLKARLVGTAGPVPFSWTSGEQTVAADIEQLALSVNGPANGATIDLTGRFASLQLPQGTFSGVDLAAKSDRFDLATRTGPVQATLSVAASQLADAELDRILKAPLTIKAQLTIGAARIGFDGTTIESTTIGGKLDGDYALDDKTLTSRFELFAIPGVLPAKLAGKFEGTIGLAGTLDYALPRNLALSDLRLTSNLGEATGAVTLDAENRLKTDLSGRISDLAALVDNISGSADFALSAEGPLDALAGKLSLKSEAAVAAGRKLENLALEIEGTADRTAPKGTLTMSGTLDGQGIEATADLVAENGRSSIPALAVTVGANRIEGALSFSPAFTPSGTLRFDLPEVGLIAALAGQNANGDLKGTVDLEESDGKLSAKIVATGSTLSRDTLAVTAPDIRLVISDLTAFAVEGSVSASAVSIGANRIETPKLGFSRQGASTAFGLDGRYDGAPLVAKGRVEQQAAGLRVALDTLSAAPRRIPLSLAKPAALTIAGGKVTIEAATISAGSGTVDVTGSAGEMLDLNAALRNVPASLAATLAPTLAPDGTISGTVTVKGTPAAPVVTYALDWANAAVAQTREAGVGAFSISAKGDFRDGRLSLDSRATGQGGLGLAGGGTLSLSGQRPIAMKFTGALPFAALTGLLSRQGFVLEGSADADITVSGGLGAPQLTGTVRTSGARLIDVRRNLAVEQLSATVTLQGNRASVTGLTGKLASGGSISGGGTIDILSPGLPADIAITLDKAVYVDGTMVASTADGKLSITGPLLSAPVLAGRIDLSKTAITIPEKLPTSLSELDIQHKNAPPAVRRQMATLTKTERHGSQSSIGLDLTVSSPSQIFVRGRGIDAELGGTIAVTGTAQAPNVSGAFDLRRGRLSILTKRMEFTSGTITFGGGLIPILDMEATTTSGTTTITITISGFANDPTVSFSSSPSLPQDEILAQLIFGQSMARLSALQIAQLADAAAQLAGGRSTSLFEALRSTLGVDDLDISTDETGQAKVSAGKYLNDKTYIELQQGGTGQTKAVINLDIGRGVKLKGEAGAEGAGAGIFYEKEY</sequence>
<dbReference type="GO" id="GO:0009306">
    <property type="term" value="P:protein secretion"/>
    <property type="evidence" value="ECO:0007669"/>
    <property type="project" value="InterPro"/>
</dbReference>
<feature type="domain" description="Translocation and assembly module TamB C-terminal" evidence="6">
    <location>
        <begin position="1043"/>
        <end position="1388"/>
    </location>
</feature>
<keyword evidence="3 5" id="KW-1133">Transmembrane helix</keyword>
<gene>
    <name evidence="7" type="ORF">RHIZ70_3484</name>
</gene>
<evidence type="ECO:0000313" key="8">
    <source>
        <dbReference type="Proteomes" id="UP000254764"/>
    </source>
</evidence>
<organism evidence="7 8">
    <name type="scientific">Ciceribacter selenitireducens ATCC BAA-1503</name>
    <dbReference type="NCBI Taxonomy" id="1336235"/>
    <lineage>
        <taxon>Bacteria</taxon>
        <taxon>Pseudomonadati</taxon>
        <taxon>Pseudomonadota</taxon>
        <taxon>Alphaproteobacteria</taxon>
        <taxon>Hyphomicrobiales</taxon>
        <taxon>Rhizobiaceae</taxon>
        <taxon>Ciceribacter</taxon>
    </lineage>
</organism>
<dbReference type="RefSeq" id="WP_115670333.1">
    <property type="nucleotide sequence ID" value="NZ_UEYP01000005.1"/>
</dbReference>
<dbReference type="Pfam" id="PF04357">
    <property type="entry name" value="TamB"/>
    <property type="match status" value="1"/>
</dbReference>
<evidence type="ECO:0000256" key="4">
    <source>
        <dbReference type="ARBA" id="ARBA00023136"/>
    </source>
</evidence>